<accession>A0A0B2USE4</accession>
<evidence type="ECO:0000313" key="1">
    <source>
        <dbReference type="EMBL" id="KHN73936.1"/>
    </source>
</evidence>
<organism evidence="1 2">
    <name type="scientific">Toxocara canis</name>
    <name type="common">Canine roundworm</name>
    <dbReference type="NCBI Taxonomy" id="6265"/>
    <lineage>
        <taxon>Eukaryota</taxon>
        <taxon>Metazoa</taxon>
        <taxon>Ecdysozoa</taxon>
        <taxon>Nematoda</taxon>
        <taxon>Chromadorea</taxon>
        <taxon>Rhabditida</taxon>
        <taxon>Spirurina</taxon>
        <taxon>Ascaridomorpha</taxon>
        <taxon>Ascaridoidea</taxon>
        <taxon>Toxocaridae</taxon>
        <taxon>Toxocara</taxon>
    </lineage>
</organism>
<dbReference type="AlphaFoldDB" id="A0A0B2USE4"/>
<evidence type="ECO:0000313" key="2">
    <source>
        <dbReference type="Proteomes" id="UP000031036"/>
    </source>
</evidence>
<reference evidence="1 2" key="1">
    <citation type="submission" date="2014-11" db="EMBL/GenBank/DDBJ databases">
        <title>Genetic blueprint of the zoonotic pathogen Toxocara canis.</title>
        <authorList>
            <person name="Zhu X.-Q."/>
            <person name="Korhonen P.K."/>
            <person name="Cai H."/>
            <person name="Young N.D."/>
            <person name="Nejsum P."/>
            <person name="von Samson-Himmelstjerna G."/>
            <person name="Boag P.R."/>
            <person name="Tan P."/>
            <person name="Li Q."/>
            <person name="Min J."/>
            <person name="Yang Y."/>
            <person name="Wang X."/>
            <person name="Fang X."/>
            <person name="Hall R.S."/>
            <person name="Hofmann A."/>
            <person name="Sternberg P.W."/>
            <person name="Jex A.R."/>
            <person name="Gasser R.B."/>
        </authorList>
    </citation>
    <scope>NUCLEOTIDE SEQUENCE [LARGE SCALE GENOMIC DNA]</scope>
    <source>
        <strain evidence="1">PN_DK_2014</strain>
    </source>
</reference>
<keyword evidence="2" id="KW-1185">Reference proteome</keyword>
<dbReference type="Proteomes" id="UP000031036">
    <property type="component" value="Unassembled WGS sequence"/>
</dbReference>
<dbReference type="EMBL" id="JPKZ01002986">
    <property type="protein sequence ID" value="KHN73936.1"/>
    <property type="molecule type" value="Genomic_DNA"/>
</dbReference>
<comment type="caution">
    <text evidence="1">The sequence shown here is derived from an EMBL/GenBank/DDBJ whole genome shotgun (WGS) entry which is preliminary data.</text>
</comment>
<protein>
    <submittedName>
        <fullName evidence="1">Uncharacterized protein</fullName>
    </submittedName>
</protein>
<name>A0A0B2USE4_TOXCA</name>
<proteinExistence type="predicted"/>
<gene>
    <name evidence="1" type="ORF">Tcan_10809</name>
</gene>
<sequence>MTPLLPPSLCTHRTSQTLMNQQEETILKGTAYSNKRTQFERMIGCDRIRWDEPVAIRNSYDHRALEKNWIELEVETPSTKKE</sequence>